<dbReference type="eggNOG" id="ENOG502SS6U">
    <property type="taxonomic scope" value="Eukaryota"/>
</dbReference>
<accession>H3GFI4</accession>
<evidence type="ECO:0000256" key="1">
    <source>
        <dbReference type="SAM" id="Phobius"/>
    </source>
</evidence>
<name>H3GFI4_PHYRM</name>
<keyword evidence="1" id="KW-0472">Membrane</keyword>
<evidence type="ECO:0000313" key="3">
    <source>
        <dbReference type="Proteomes" id="UP000005238"/>
    </source>
</evidence>
<dbReference type="EnsemblProtists" id="Phyra74472">
    <property type="protein sequence ID" value="Phyra74472"/>
    <property type="gene ID" value="Phyra74472"/>
</dbReference>
<dbReference type="VEuPathDB" id="FungiDB:KRP22_327"/>
<keyword evidence="3" id="KW-1185">Reference proteome</keyword>
<dbReference type="InParanoid" id="H3GFI4"/>
<dbReference type="RefSeq" id="XP_067744849.1">
    <property type="nucleotide sequence ID" value="XM_067893026.1"/>
</dbReference>
<feature type="transmembrane region" description="Helical" evidence="1">
    <location>
        <begin position="225"/>
        <end position="245"/>
    </location>
</feature>
<dbReference type="AlphaFoldDB" id="H3GFI4"/>
<reference evidence="2" key="2">
    <citation type="submission" date="2015-06" db="UniProtKB">
        <authorList>
            <consortium name="EnsemblProtists"/>
        </authorList>
    </citation>
    <scope>IDENTIFICATION</scope>
    <source>
        <strain evidence="2">Pr102</strain>
    </source>
</reference>
<proteinExistence type="predicted"/>
<feature type="transmembrane region" description="Helical" evidence="1">
    <location>
        <begin position="103"/>
        <end position="125"/>
    </location>
</feature>
<keyword evidence="1" id="KW-0812">Transmembrane</keyword>
<dbReference type="OrthoDB" id="125651at2759"/>
<dbReference type="GeneID" id="94228815"/>
<dbReference type="VEuPathDB" id="FungiDB:KRP23_7680"/>
<dbReference type="HOGENOM" id="CLU_094086_0_0_1"/>
<dbReference type="OMA" id="WACAERD"/>
<reference evidence="3" key="1">
    <citation type="journal article" date="2006" name="Science">
        <title>Phytophthora genome sequences uncover evolutionary origins and mechanisms of pathogenesis.</title>
        <authorList>
            <person name="Tyler B.M."/>
            <person name="Tripathy S."/>
            <person name="Zhang X."/>
            <person name="Dehal P."/>
            <person name="Jiang R.H."/>
            <person name="Aerts A."/>
            <person name="Arredondo F.D."/>
            <person name="Baxter L."/>
            <person name="Bensasson D."/>
            <person name="Beynon J.L."/>
            <person name="Chapman J."/>
            <person name="Damasceno C.M."/>
            <person name="Dorrance A.E."/>
            <person name="Dou D."/>
            <person name="Dickerman A.W."/>
            <person name="Dubchak I.L."/>
            <person name="Garbelotto M."/>
            <person name="Gijzen M."/>
            <person name="Gordon S.G."/>
            <person name="Govers F."/>
            <person name="Grunwald N.J."/>
            <person name="Huang W."/>
            <person name="Ivors K.L."/>
            <person name="Jones R.W."/>
            <person name="Kamoun S."/>
            <person name="Krampis K."/>
            <person name="Lamour K.H."/>
            <person name="Lee M.K."/>
            <person name="McDonald W.H."/>
            <person name="Medina M."/>
            <person name="Meijer H.J."/>
            <person name="Nordberg E.K."/>
            <person name="Maclean D.J."/>
            <person name="Ospina-Giraldo M.D."/>
            <person name="Morris P.F."/>
            <person name="Phuntumart V."/>
            <person name="Putnam N.H."/>
            <person name="Rash S."/>
            <person name="Rose J.K."/>
            <person name="Sakihama Y."/>
            <person name="Salamov A.A."/>
            <person name="Savidor A."/>
            <person name="Scheuring C.F."/>
            <person name="Smith B.M."/>
            <person name="Sobral B.W."/>
            <person name="Terry A."/>
            <person name="Torto-Alalibo T.A."/>
            <person name="Win J."/>
            <person name="Xu Z."/>
            <person name="Zhang H."/>
            <person name="Grigoriev I.V."/>
            <person name="Rokhsar D.S."/>
            <person name="Boore J.L."/>
        </authorList>
    </citation>
    <scope>NUCLEOTIDE SEQUENCE [LARGE SCALE GENOMIC DNA]</scope>
    <source>
        <strain evidence="3">Pr102</strain>
    </source>
</reference>
<organism evidence="2 3">
    <name type="scientific">Phytophthora ramorum</name>
    <name type="common">Sudden oak death agent</name>
    <dbReference type="NCBI Taxonomy" id="164328"/>
    <lineage>
        <taxon>Eukaryota</taxon>
        <taxon>Sar</taxon>
        <taxon>Stramenopiles</taxon>
        <taxon>Oomycota</taxon>
        <taxon>Peronosporomycetes</taxon>
        <taxon>Peronosporales</taxon>
        <taxon>Peronosporaceae</taxon>
        <taxon>Phytophthora</taxon>
    </lineage>
</organism>
<evidence type="ECO:0000313" key="2">
    <source>
        <dbReference type="EnsemblProtists" id="Phyra74472"/>
    </source>
</evidence>
<sequence length="293" mass="31215">MKSPAGDQEQRCDVIYHRYPSKDFDPAEKPIPVAVAIDTDNDEDASDVRATNNAAPLPPSPPGRWPSLCAQLARLLVFHTLNAILGIGGAILVLVLVPLSVGLTPLFGVGIVLFQLSAGIVEVLAKVDVRLANMVTKQEPKLCKAFGIQSGLSTNNGCTSWWQRLLFVSPKMLLVMIYFATIKLALGTLSLIAVGWGLVLPVEALCSGGRADAIGWVNYQDHPGAYVAVVLGGWALGVVCLALVWKPSVALTSWACAERDDHDEDRAARDTCDAAADLEAVIQTPTPQAKAIV</sequence>
<feature type="transmembrane region" description="Helical" evidence="1">
    <location>
        <begin position="173"/>
        <end position="199"/>
    </location>
</feature>
<keyword evidence="1" id="KW-1133">Transmembrane helix</keyword>
<protein>
    <recommendedName>
        <fullName evidence="4">Sensor domain-containing protein</fullName>
    </recommendedName>
</protein>
<feature type="transmembrane region" description="Helical" evidence="1">
    <location>
        <begin position="75"/>
        <end position="97"/>
    </location>
</feature>
<dbReference type="Proteomes" id="UP000005238">
    <property type="component" value="Unassembled WGS sequence"/>
</dbReference>
<evidence type="ECO:0008006" key="4">
    <source>
        <dbReference type="Google" id="ProtNLM"/>
    </source>
</evidence>
<dbReference type="EMBL" id="DS566005">
    <property type="status" value="NOT_ANNOTATED_CDS"/>
    <property type="molecule type" value="Genomic_DNA"/>
</dbReference>